<dbReference type="PANTHER" id="PTHR25462">
    <property type="entry name" value="BONUS, ISOFORM C-RELATED"/>
    <property type="match status" value="1"/>
</dbReference>
<dbReference type="CDD" id="cd19756">
    <property type="entry name" value="Bbox2"/>
    <property type="match status" value="1"/>
</dbReference>
<dbReference type="PANTHER" id="PTHR25462:SF296">
    <property type="entry name" value="MEIOTIC P26, ISOFORM F"/>
    <property type="match status" value="1"/>
</dbReference>
<evidence type="ECO:0000256" key="4">
    <source>
        <dbReference type="ARBA" id="ARBA00022833"/>
    </source>
</evidence>
<dbReference type="InterPro" id="IPR001258">
    <property type="entry name" value="NHL_repeat"/>
</dbReference>
<dbReference type="Pfam" id="PF00643">
    <property type="entry name" value="zf-B_box"/>
    <property type="match status" value="1"/>
</dbReference>
<accession>A0A1I8HPW1</accession>
<dbReference type="GO" id="GO:0008270">
    <property type="term" value="F:zinc ion binding"/>
    <property type="evidence" value="ECO:0007669"/>
    <property type="project" value="UniProtKB-KW"/>
</dbReference>
<dbReference type="SUPFAM" id="SSF101898">
    <property type="entry name" value="NHL repeat"/>
    <property type="match status" value="1"/>
</dbReference>
<dbReference type="Proteomes" id="UP000095280">
    <property type="component" value="Unplaced"/>
</dbReference>
<evidence type="ECO:0000259" key="9">
    <source>
        <dbReference type="PROSITE" id="PS50119"/>
    </source>
</evidence>
<keyword evidence="1" id="KW-0479">Metal-binding</keyword>
<evidence type="ECO:0000256" key="3">
    <source>
        <dbReference type="ARBA" id="ARBA00022771"/>
    </source>
</evidence>
<evidence type="ECO:0000256" key="6">
    <source>
        <dbReference type="PROSITE-ProRule" id="PRU00504"/>
    </source>
</evidence>
<keyword evidence="10" id="KW-1185">Reference proteome</keyword>
<feature type="compositionally biased region" description="Polar residues" evidence="7">
    <location>
        <begin position="18"/>
        <end position="30"/>
    </location>
</feature>
<dbReference type="CDD" id="cd05819">
    <property type="entry name" value="NHL"/>
    <property type="match status" value="1"/>
</dbReference>
<dbReference type="AlphaFoldDB" id="A0A1I8HPW1"/>
<evidence type="ECO:0000313" key="11">
    <source>
        <dbReference type="WBParaSite" id="maker-uti_cns_0007356-snap-gene-0.4-mRNA-1"/>
    </source>
</evidence>
<dbReference type="Gene3D" id="3.30.160.60">
    <property type="entry name" value="Classic Zinc Finger"/>
    <property type="match status" value="1"/>
</dbReference>
<reference evidence="11" key="1">
    <citation type="submission" date="2016-11" db="UniProtKB">
        <authorList>
            <consortium name="WormBaseParasite"/>
        </authorList>
    </citation>
    <scope>IDENTIFICATION</scope>
</reference>
<sequence>VKRSASLQRLGLADRANSRVSNPIPNSQLLHRSRSNSSCNSSIAESSATAVSFQQQQQQANQLSKSLGRLTVSTSSTTTSGLLEDNTEIFLVENLTPLSVLQESSVNNHKDSNNGQKVYSRQLRQTGKPSGSASMNSLQELLGSDLLLCRKCKQIADKPVLLPCLDTLCTGCFESCAKDGDRRCCPACNHPLHQSTAEARSNWFLASLTSVKLCQEEGAKQVCDYCRYEERQVQAAGLCIDCSDFLCSACSAAHGKTKMTRHHNVMSFDDLATGQSDELIRQHQTFECPDHPNEKVSRYCATCDQLICRECREQGGERHAKHQVFSIDEFGSKTRDSLMGMIDNVRAKVPRLTEYGQFLDEYRLSVEQIVDECRDALLRQLNESVAKETEDVARKEEKLSDIKSSIISGCVFADALVTHGSAVFNPGISPERSLPILFGKLNLAHHPLMKEATGSATSQGMGAAAAASGGIFSPNVTSVRLSSGHQQAAGGSVAMATKSAAAVNGLGSGVASMLPQGVRPLTEPAVLLSRAQLVLEFEAKSPLDTRDIWPTGLAISETTGDYFVLDRDNKCVKSFDRQGRYRMEFGCPGSGDGSLSSPYDLAILEERLILVTDYQHEAIKAFSMQGKYLTTYRGPFKHPRGIAAMRGRQFVVADCRMRQLTVHDGDSGNLVRTIRSEGLFTDPYYVAVTHDDVIVVTDWAAPNLKLFDFQGNLIGQAGSYGNGNDQVLQPYGVASDTSGQVMVADNSNHRIHLLGSDGRFVKFVVSKFDGLWHPMAIAVTPEGYLAVTEALGKVKSILNNVV</sequence>
<dbReference type="WBParaSite" id="maker-uti_cns_0007356-snap-gene-0.4-mRNA-1">
    <property type="protein sequence ID" value="maker-uti_cns_0007356-snap-gene-0.4-mRNA-1"/>
    <property type="gene ID" value="maker-uti_cns_0007356-snap-gene-0.4"/>
</dbReference>
<keyword evidence="3 5" id="KW-0863">Zinc-finger</keyword>
<feature type="domain" description="B box-type" evidence="9">
    <location>
        <begin position="218"/>
        <end position="268"/>
    </location>
</feature>
<proteinExistence type="predicted"/>
<name>A0A1I8HPW1_9PLAT</name>
<feature type="domain" description="RING-type" evidence="8">
    <location>
        <begin position="149"/>
        <end position="189"/>
    </location>
</feature>
<dbReference type="Gene3D" id="2.120.10.30">
    <property type="entry name" value="TolB, C-terminal domain"/>
    <property type="match status" value="1"/>
</dbReference>
<keyword evidence="4" id="KW-0862">Zinc</keyword>
<dbReference type="Gene3D" id="3.30.40.10">
    <property type="entry name" value="Zinc/RING finger domain, C3HC4 (zinc finger)"/>
    <property type="match status" value="1"/>
</dbReference>
<dbReference type="SUPFAM" id="SSF57850">
    <property type="entry name" value="RING/U-box"/>
    <property type="match status" value="1"/>
</dbReference>
<evidence type="ECO:0000313" key="10">
    <source>
        <dbReference type="Proteomes" id="UP000095280"/>
    </source>
</evidence>
<dbReference type="InterPro" id="IPR013083">
    <property type="entry name" value="Znf_RING/FYVE/PHD"/>
</dbReference>
<dbReference type="PROSITE" id="PS50089">
    <property type="entry name" value="ZF_RING_2"/>
    <property type="match status" value="1"/>
</dbReference>
<dbReference type="SUPFAM" id="SSF57845">
    <property type="entry name" value="B-box zinc-binding domain"/>
    <property type="match status" value="1"/>
</dbReference>
<dbReference type="SMART" id="SM00336">
    <property type="entry name" value="BBOX"/>
    <property type="match status" value="2"/>
</dbReference>
<dbReference type="Pfam" id="PF01436">
    <property type="entry name" value="NHL"/>
    <property type="match status" value="1"/>
</dbReference>
<dbReference type="InterPro" id="IPR001841">
    <property type="entry name" value="Znf_RING"/>
</dbReference>
<dbReference type="CDD" id="cd19757">
    <property type="entry name" value="Bbox1"/>
    <property type="match status" value="1"/>
</dbReference>
<feature type="region of interest" description="Disordered" evidence="7">
    <location>
        <begin position="18"/>
        <end position="41"/>
    </location>
</feature>
<feature type="domain" description="B box-type" evidence="9">
    <location>
        <begin position="283"/>
        <end position="327"/>
    </location>
</feature>
<protein>
    <submittedName>
        <fullName evidence="11">Brain tumor protein</fullName>
    </submittedName>
</protein>
<evidence type="ECO:0000256" key="7">
    <source>
        <dbReference type="SAM" id="MobiDB-lite"/>
    </source>
</evidence>
<evidence type="ECO:0000256" key="2">
    <source>
        <dbReference type="ARBA" id="ARBA00022737"/>
    </source>
</evidence>
<dbReference type="InterPro" id="IPR011042">
    <property type="entry name" value="6-blade_b-propeller_TolB-like"/>
</dbReference>
<keyword evidence="2" id="KW-0677">Repeat</keyword>
<evidence type="ECO:0000256" key="5">
    <source>
        <dbReference type="PROSITE-ProRule" id="PRU00024"/>
    </source>
</evidence>
<organism evidence="10 11">
    <name type="scientific">Macrostomum lignano</name>
    <dbReference type="NCBI Taxonomy" id="282301"/>
    <lineage>
        <taxon>Eukaryota</taxon>
        <taxon>Metazoa</taxon>
        <taxon>Spiralia</taxon>
        <taxon>Lophotrochozoa</taxon>
        <taxon>Platyhelminthes</taxon>
        <taxon>Rhabditophora</taxon>
        <taxon>Macrostomorpha</taxon>
        <taxon>Macrostomida</taxon>
        <taxon>Macrostomidae</taxon>
        <taxon>Macrostomum</taxon>
    </lineage>
</organism>
<dbReference type="PROSITE" id="PS51125">
    <property type="entry name" value="NHL"/>
    <property type="match status" value="1"/>
</dbReference>
<feature type="repeat" description="NHL" evidence="6">
    <location>
        <begin position="714"/>
        <end position="757"/>
    </location>
</feature>
<dbReference type="InterPro" id="IPR000315">
    <property type="entry name" value="Znf_B-box"/>
</dbReference>
<evidence type="ECO:0000256" key="1">
    <source>
        <dbReference type="ARBA" id="ARBA00022723"/>
    </source>
</evidence>
<evidence type="ECO:0000259" key="8">
    <source>
        <dbReference type="PROSITE" id="PS50089"/>
    </source>
</evidence>
<dbReference type="InterPro" id="IPR047153">
    <property type="entry name" value="TRIM45/56/19-like"/>
</dbReference>
<dbReference type="PROSITE" id="PS50119">
    <property type="entry name" value="ZF_BBOX"/>
    <property type="match status" value="2"/>
</dbReference>